<dbReference type="InterPro" id="IPR029060">
    <property type="entry name" value="PIN-like_dom_sf"/>
</dbReference>
<keyword evidence="1 5" id="KW-1277">Toxin-antitoxin system</keyword>
<reference evidence="7 8" key="1">
    <citation type="submission" date="2020-10" db="EMBL/GenBank/DDBJ databases">
        <title>Ca. Dormibacterota MAGs.</title>
        <authorList>
            <person name="Montgomery K."/>
        </authorList>
    </citation>
    <scope>NUCLEOTIDE SEQUENCE [LARGE SCALE GENOMIC DNA]</scope>
    <source>
        <strain evidence="7">SC8811_S16_3</strain>
    </source>
</reference>
<sequence length="137" mass="14190">MTYIDTSALVKLFRTEFQSSALRAYLSQEASSARLAASALVLAELPRALLRAGVAVSVQTAASRFLAGRILTVSVSDDLLRASGKLSDPGLRTLDAIHIETALKLGSLAAFLTYDGKMAHAAAAVGLPVNHPGGLAA</sequence>
<dbReference type="GO" id="GO:0016787">
    <property type="term" value="F:hydrolase activity"/>
    <property type="evidence" value="ECO:0007669"/>
    <property type="project" value="UniProtKB-KW"/>
</dbReference>
<feature type="binding site" evidence="5">
    <location>
        <position position="5"/>
    </location>
    <ligand>
        <name>Mg(2+)</name>
        <dbReference type="ChEBI" id="CHEBI:18420"/>
    </ligand>
</feature>
<keyword evidence="3 5" id="KW-0479">Metal-binding</keyword>
<dbReference type="SUPFAM" id="SSF88723">
    <property type="entry name" value="PIN domain-like"/>
    <property type="match status" value="1"/>
</dbReference>
<dbReference type="GO" id="GO:0000287">
    <property type="term" value="F:magnesium ion binding"/>
    <property type="evidence" value="ECO:0007669"/>
    <property type="project" value="UniProtKB-UniRule"/>
</dbReference>
<evidence type="ECO:0000313" key="8">
    <source>
        <dbReference type="Proteomes" id="UP000620075"/>
    </source>
</evidence>
<keyword evidence="2 5" id="KW-0540">Nuclease</keyword>
<organism evidence="7 8">
    <name type="scientific">Candidatus Dormiibacter inghamiae</name>
    <dbReference type="NCBI Taxonomy" id="3127013"/>
    <lineage>
        <taxon>Bacteria</taxon>
        <taxon>Bacillati</taxon>
        <taxon>Candidatus Dormiibacterota</taxon>
        <taxon>Candidatus Dormibacteria</taxon>
        <taxon>Candidatus Dormibacterales</taxon>
        <taxon>Candidatus Dormibacteraceae</taxon>
        <taxon>Candidatus Dormiibacter</taxon>
    </lineage>
</organism>
<evidence type="ECO:0000313" key="7">
    <source>
        <dbReference type="EMBL" id="MBJ7603620.1"/>
    </source>
</evidence>
<gene>
    <name evidence="5" type="primary">vapC</name>
    <name evidence="7" type="ORF">JF888_10585</name>
</gene>
<evidence type="ECO:0000256" key="2">
    <source>
        <dbReference type="ARBA" id="ARBA00022722"/>
    </source>
</evidence>
<feature type="domain" description="PIN" evidence="6">
    <location>
        <begin position="3"/>
        <end position="122"/>
    </location>
</feature>
<dbReference type="InterPro" id="IPR002716">
    <property type="entry name" value="PIN_dom"/>
</dbReference>
<evidence type="ECO:0000256" key="5">
    <source>
        <dbReference type="HAMAP-Rule" id="MF_00265"/>
    </source>
</evidence>
<dbReference type="Proteomes" id="UP000620075">
    <property type="component" value="Unassembled WGS sequence"/>
</dbReference>
<comment type="cofactor">
    <cofactor evidence="5">
        <name>Mg(2+)</name>
        <dbReference type="ChEBI" id="CHEBI:18420"/>
    </cofactor>
</comment>
<dbReference type="HAMAP" id="MF_00265">
    <property type="entry name" value="VapC_Nob1"/>
    <property type="match status" value="1"/>
</dbReference>
<dbReference type="CDD" id="cd09874">
    <property type="entry name" value="PIN_MT3492-like"/>
    <property type="match status" value="1"/>
</dbReference>
<evidence type="ECO:0000256" key="4">
    <source>
        <dbReference type="ARBA" id="ARBA00022801"/>
    </source>
</evidence>
<evidence type="ECO:0000259" key="6">
    <source>
        <dbReference type="Pfam" id="PF01850"/>
    </source>
</evidence>
<comment type="function">
    <text evidence="5">Toxic component of a toxin-antitoxin (TA) system. An RNase.</text>
</comment>
<comment type="caution">
    <text evidence="7">The sequence shown here is derived from an EMBL/GenBank/DDBJ whole genome shotgun (WGS) entry which is preliminary data.</text>
</comment>
<protein>
    <recommendedName>
        <fullName evidence="5">Ribonuclease VapC</fullName>
        <shortName evidence="5">RNase VapC</shortName>
        <ecNumber evidence="5">3.1.-.-</ecNumber>
    </recommendedName>
    <alternativeName>
        <fullName evidence="5">Toxin VapC</fullName>
    </alternativeName>
</protein>
<keyword evidence="4 5" id="KW-0378">Hydrolase</keyword>
<dbReference type="EC" id="3.1.-.-" evidence="5"/>
<dbReference type="InterPro" id="IPR022907">
    <property type="entry name" value="VapC_family"/>
</dbReference>
<dbReference type="GO" id="GO:0004540">
    <property type="term" value="F:RNA nuclease activity"/>
    <property type="evidence" value="ECO:0007669"/>
    <property type="project" value="InterPro"/>
</dbReference>
<evidence type="ECO:0000256" key="1">
    <source>
        <dbReference type="ARBA" id="ARBA00022649"/>
    </source>
</evidence>
<dbReference type="Pfam" id="PF01850">
    <property type="entry name" value="PIN"/>
    <property type="match status" value="1"/>
</dbReference>
<dbReference type="AlphaFoldDB" id="A0A934N7G6"/>
<accession>A0A934N7G6</accession>
<comment type="similarity">
    <text evidence="5">Belongs to the PINc/VapC protein family.</text>
</comment>
<keyword evidence="5" id="KW-0800">Toxin</keyword>
<dbReference type="EMBL" id="JAEKNQ010000040">
    <property type="protein sequence ID" value="MBJ7603620.1"/>
    <property type="molecule type" value="Genomic_DNA"/>
</dbReference>
<dbReference type="Gene3D" id="3.40.50.1010">
    <property type="entry name" value="5'-nuclease"/>
    <property type="match status" value="1"/>
</dbReference>
<proteinExistence type="inferred from homology"/>
<dbReference type="GO" id="GO:0090729">
    <property type="term" value="F:toxin activity"/>
    <property type="evidence" value="ECO:0007669"/>
    <property type="project" value="UniProtKB-KW"/>
</dbReference>
<dbReference type="RefSeq" id="WP_338179935.1">
    <property type="nucleotide sequence ID" value="NZ_JAEKNQ010000040.1"/>
</dbReference>
<feature type="binding site" evidence="5">
    <location>
        <position position="95"/>
    </location>
    <ligand>
        <name>Mg(2+)</name>
        <dbReference type="ChEBI" id="CHEBI:18420"/>
    </ligand>
</feature>
<keyword evidence="5" id="KW-0460">Magnesium</keyword>
<name>A0A934N7G6_9BACT</name>
<evidence type="ECO:0000256" key="3">
    <source>
        <dbReference type="ARBA" id="ARBA00022723"/>
    </source>
</evidence>